<reference evidence="1" key="1">
    <citation type="submission" date="2023-11" db="EMBL/GenBank/DDBJ databases">
        <authorList>
            <person name="Poullet M."/>
        </authorList>
    </citation>
    <scope>NUCLEOTIDE SEQUENCE</scope>
    <source>
        <strain evidence="1">E1834</strain>
    </source>
</reference>
<proteinExistence type="predicted"/>
<gene>
    <name evidence="1" type="ORF">MENTE1834_LOCUS10499</name>
</gene>
<keyword evidence="2" id="KW-1185">Reference proteome</keyword>
<sequence length="232" mass="26759">MEINLLKPNDKQVEEEILEFLLDHFLIDEPLFEGLKISREEVIPFYKGLELLLEILKKENSFLEIIKICSKEPPISMLVRSKNEENKLVAVMLGQLINRNGPQNDFYKIKGEKTKYSPNVDIYCKLVHLCESCVWDLLPKNMVKLCSVAFLSVHKDYRKLGIGYQTTKELVNYLRQMGDVQGFVSELSAISKEIGFELLLQIPYEGWKDEKGNQIIKAKDGAKSLDLQCLFL</sequence>
<accession>A0ACB0YCQ6</accession>
<name>A0ACB0YCQ6_MELEN</name>
<dbReference type="Proteomes" id="UP001497535">
    <property type="component" value="Unassembled WGS sequence"/>
</dbReference>
<evidence type="ECO:0000313" key="1">
    <source>
        <dbReference type="EMBL" id="CAK5041353.1"/>
    </source>
</evidence>
<organism evidence="1 2">
    <name type="scientific">Meloidogyne enterolobii</name>
    <name type="common">Root-knot nematode worm</name>
    <name type="synonym">Meloidogyne mayaguensis</name>
    <dbReference type="NCBI Taxonomy" id="390850"/>
    <lineage>
        <taxon>Eukaryota</taxon>
        <taxon>Metazoa</taxon>
        <taxon>Ecdysozoa</taxon>
        <taxon>Nematoda</taxon>
        <taxon>Chromadorea</taxon>
        <taxon>Rhabditida</taxon>
        <taxon>Tylenchina</taxon>
        <taxon>Tylenchomorpha</taxon>
        <taxon>Tylenchoidea</taxon>
        <taxon>Meloidogynidae</taxon>
        <taxon>Meloidogyninae</taxon>
        <taxon>Meloidogyne</taxon>
    </lineage>
</organism>
<evidence type="ECO:0000313" key="2">
    <source>
        <dbReference type="Proteomes" id="UP001497535"/>
    </source>
</evidence>
<dbReference type="EMBL" id="CAVMJV010000010">
    <property type="protein sequence ID" value="CAK5041353.1"/>
    <property type="molecule type" value="Genomic_DNA"/>
</dbReference>
<protein>
    <submittedName>
        <fullName evidence="1">Uncharacterized protein</fullName>
    </submittedName>
</protein>
<comment type="caution">
    <text evidence="1">The sequence shown here is derived from an EMBL/GenBank/DDBJ whole genome shotgun (WGS) entry which is preliminary data.</text>
</comment>